<evidence type="ECO:0000313" key="9">
    <source>
        <dbReference type="Proteomes" id="UP000015350"/>
    </source>
</evidence>
<evidence type="ECO:0000313" key="8">
    <source>
        <dbReference type="EMBL" id="EPY00376.1"/>
    </source>
</evidence>
<dbReference type="Pfam" id="PF09335">
    <property type="entry name" value="VTT_dom"/>
    <property type="match status" value="1"/>
</dbReference>
<reference evidence="8 9" key="1">
    <citation type="submission" date="2013-04" db="EMBL/GenBank/DDBJ databases">
        <authorList>
            <person name="Kuznetsov B."/>
            <person name="Ivanovsky R."/>
        </authorList>
    </citation>
    <scope>NUCLEOTIDE SEQUENCE [LARGE SCALE GENOMIC DNA]</scope>
    <source>
        <strain evidence="8 9">MGU-K5</strain>
    </source>
</reference>
<gene>
    <name evidence="8" type="ORF">K678_16380</name>
</gene>
<keyword evidence="2 6" id="KW-1003">Cell membrane</keyword>
<name>S9TDQ3_MAGFU</name>
<keyword evidence="5 6" id="KW-0472">Membrane</keyword>
<dbReference type="InterPro" id="IPR032816">
    <property type="entry name" value="VTT_dom"/>
</dbReference>
<evidence type="ECO:0000256" key="3">
    <source>
        <dbReference type="ARBA" id="ARBA00022692"/>
    </source>
</evidence>
<feature type="transmembrane region" description="Helical" evidence="6">
    <location>
        <begin position="58"/>
        <end position="85"/>
    </location>
</feature>
<feature type="transmembrane region" description="Helical" evidence="6">
    <location>
        <begin position="152"/>
        <end position="175"/>
    </location>
</feature>
<dbReference type="EMBL" id="AQPH01000101">
    <property type="protein sequence ID" value="EPY00376.1"/>
    <property type="molecule type" value="Genomic_DNA"/>
</dbReference>
<dbReference type="STRING" id="1316936.K678_16380"/>
<dbReference type="AlphaFoldDB" id="S9TDQ3"/>
<feature type="domain" description="VTT" evidence="7">
    <location>
        <begin position="72"/>
        <end position="188"/>
    </location>
</feature>
<dbReference type="InterPro" id="IPR015414">
    <property type="entry name" value="TMEM64"/>
</dbReference>
<feature type="transmembrane region" description="Helical" evidence="6">
    <location>
        <begin position="91"/>
        <end position="109"/>
    </location>
</feature>
<protein>
    <recommendedName>
        <fullName evidence="6">TVP38/TMEM64 family membrane protein</fullName>
    </recommendedName>
</protein>
<dbReference type="GO" id="GO:0005886">
    <property type="term" value="C:plasma membrane"/>
    <property type="evidence" value="ECO:0007669"/>
    <property type="project" value="UniProtKB-SubCell"/>
</dbReference>
<sequence>MISPLPPGFHLRVLLRGLVLIVTLVAVGFLIEGFGFRDALDTGWIDAQIRGKGLSGDALFVMVGALFIGIGLPRQAVCFLGGYAFGFVEGVLWSSLASVLGCICAFYYARFLGRSLVVTRFPERIARLDAFLEGNTFSMSLLLRLLPIGSNLLANLAAGVSGVRAVPFFLGSGLGYLPQTFVFVLLGSGIQVDPIFRIGTSVILFIASGVLGVWLYRRYRHGRRLDAATEAALDEGDGRDDVATRPS</sequence>
<keyword evidence="3 6" id="KW-0812">Transmembrane</keyword>
<dbReference type="PANTHER" id="PTHR12677:SF59">
    <property type="entry name" value="GOLGI APPARATUS MEMBRANE PROTEIN TVP38-RELATED"/>
    <property type="match status" value="1"/>
</dbReference>
<evidence type="ECO:0000256" key="4">
    <source>
        <dbReference type="ARBA" id="ARBA00022989"/>
    </source>
</evidence>
<feature type="transmembrane region" description="Helical" evidence="6">
    <location>
        <begin position="13"/>
        <end position="31"/>
    </location>
</feature>
<organism evidence="8 9">
    <name type="scientific">Magnetospirillum fulvum MGU-K5</name>
    <dbReference type="NCBI Taxonomy" id="1316936"/>
    <lineage>
        <taxon>Bacteria</taxon>
        <taxon>Pseudomonadati</taxon>
        <taxon>Pseudomonadota</taxon>
        <taxon>Alphaproteobacteria</taxon>
        <taxon>Rhodospirillales</taxon>
        <taxon>Rhodospirillaceae</taxon>
        <taxon>Magnetospirillum</taxon>
    </lineage>
</organism>
<dbReference type="OrthoDB" id="7348996at2"/>
<comment type="caution">
    <text evidence="8">The sequence shown here is derived from an EMBL/GenBank/DDBJ whole genome shotgun (WGS) entry which is preliminary data.</text>
</comment>
<evidence type="ECO:0000256" key="6">
    <source>
        <dbReference type="RuleBase" id="RU366058"/>
    </source>
</evidence>
<proteinExistence type="inferred from homology"/>
<evidence type="ECO:0000256" key="5">
    <source>
        <dbReference type="ARBA" id="ARBA00023136"/>
    </source>
</evidence>
<dbReference type="PANTHER" id="PTHR12677">
    <property type="entry name" value="GOLGI APPARATUS MEMBRANE PROTEIN TVP38-RELATED"/>
    <property type="match status" value="1"/>
</dbReference>
<comment type="subcellular location">
    <subcellularLocation>
        <location evidence="1 6">Cell membrane</location>
        <topology evidence="1 6">Multi-pass membrane protein</topology>
    </subcellularLocation>
</comment>
<dbReference type="eggNOG" id="COG0398">
    <property type="taxonomic scope" value="Bacteria"/>
</dbReference>
<dbReference type="RefSeq" id="WP_021133555.1">
    <property type="nucleotide sequence ID" value="NZ_AQPH01000101.1"/>
</dbReference>
<evidence type="ECO:0000259" key="7">
    <source>
        <dbReference type="Pfam" id="PF09335"/>
    </source>
</evidence>
<dbReference type="PATRIC" id="fig|1316936.3.peg.3252"/>
<dbReference type="Proteomes" id="UP000015350">
    <property type="component" value="Unassembled WGS sequence"/>
</dbReference>
<comment type="similarity">
    <text evidence="6">Belongs to the TVP38/TMEM64 family.</text>
</comment>
<evidence type="ECO:0000256" key="1">
    <source>
        <dbReference type="ARBA" id="ARBA00004651"/>
    </source>
</evidence>
<feature type="transmembrane region" description="Helical" evidence="6">
    <location>
        <begin position="195"/>
        <end position="216"/>
    </location>
</feature>
<evidence type="ECO:0000256" key="2">
    <source>
        <dbReference type="ARBA" id="ARBA00022475"/>
    </source>
</evidence>
<accession>S9TDQ3</accession>
<keyword evidence="4 6" id="KW-1133">Transmembrane helix</keyword>